<dbReference type="InterPro" id="IPR002808">
    <property type="entry name" value="AdoCbi_amidolase"/>
</dbReference>
<evidence type="ECO:0000313" key="1">
    <source>
        <dbReference type="EMBL" id="MBP2000534.1"/>
    </source>
</evidence>
<accession>A0ABS4JIU5</accession>
<dbReference type="PANTHER" id="PTHR35336:SF5">
    <property type="entry name" value="ADENOSYLCOBINAMIDE AMIDOHYDROLASE"/>
    <property type="match status" value="1"/>
</dbReference>
<name>A0ABS4JIU5_9BACL</name>
<dbReference type="PANTHER" id="PTHR35336">
    <property type="entry name" value="ADENOSYLCOBINAMIDE AMIDOHYDROLASE"/>
    <property type="match status" value="1"/>
</dbReference>
<dbReference type="EMBL" id="JAGGLD010000002">
    <property type="protein sequence ID" value="MBP2000534.1"/>
    <property type="molecule type" value="Genomic_DNA"/>
</dbReference>
<comment type="caution">
    <text evidence="1">The sequence shown here is derived from an EMBL/GenBank/DDBJ whole genome shotgun (WGS) entry which is preliminary data.</text>
</comment>
<protein>
    <submittedName>
        <fullName evidence="1">Adenosylcobinamide amidohydrolase</fullName>
    </submittedName>
</protein>
<dbReference type="RefSeq" id="WP_209860820.1">
    <property type="nucleotide sequence ID" value="NZ_JAGGLD010000002.1"/>
</dbReference>
<dbReference type="Proteomes" id="UP001519288">
    <property type="component" value="Unassembled WGS sequence"/>
</dbReference>
<evidence type="ECO:0000313" key="2">
    <source>
        <dbReference type="Proteomes" id="UP001519288"/>
    </source>
</evidence>
<proteinExistence type="predicted"/>
<keyword evidence="2" id="KW-1185">Reference proteome</keyword>
<dbReference type="InterPro" id="IPR052209">
    <property type="entry name" value="CbiZ"/>
</dbReference>
<sequence length="243" mass="25626">MTTPFLGIEDQENMEYPSKVYANLVIFRKERHILMRFPEEVEGLGSSVYGGGMQPLQAVVNIYVDRFYHCADPVRDIEASLSEWGYARKGTAGLLTAVQLQHTAVAEEQDGAAAVVVCATAGISNGARAGVQRTTFPADYVPGTINLMIAVDGRMTPAAMVNAIITATEAKAAALADLHVPDAENGLTATGTTTDAVVIGVSQNPAYEVLHPYAGTASDLGGRIGRLVYAAVTEALTAAGVRR</sequence>
<gene>
    <name evidence="1" type="ORF">J2Z69_001565</name>
</gene>
<reference evidence="1 2" key="1">
    <citation type="submission" date="2021-03" db="EMBL/GenBank/DDBJ databases">
        <title>Genomic Encyclopedia of Type Strains, Phase IV (KMG-IV): sequencing the most valuable type-strain genomes for metagenomic binning, comparative biology and taxonomic classification.</title>
        <authorList>
            <person name="Goeker M."/>
        </authorList>
    </citation>
    <scope>NUCLEOTIDE SEQUENCE [LARGE SCALE GENOMIC DNA]</scope>
    <source>
        <strain evidence="1 2">DSM 26806</strain>
    </source>
</reference>
<organism evidence="1 2">
    <name type="scientific">Paenibacillus shirakamiensis</name>
    <dbReference type="NCBI Taxonomy" id="1265935"/>
    <lineage>
        <taxon>Bacteria</taxon>
        <taxon>Bacillati</taxon>
        <taxon>Bacillota</taxon>
        <taxon>Bacilli</taxon>
        <taxon>Bacillales</taxon>
        <taxon>Paenibacillaceae</taxon>
        <taxon>Paenibacillus</taxon>
    </lineage>
</organism>
<dbReference type="Pfam" id="PF01955">
    <property type="entry name" value="CbiZ"/>
    <property type="match status" value="1"/>
</dbReference>